<sequence>MIIIPFSVLTKASRDELSHLLACNDGLSLYGYALTPGDAQALIDHKNQCLADNQRIEFGDSILNSLIDTFLDSPYLDHRNFLDTLHGLTTLFYSLKGIGNGFISDKSLLDFMKTLYNGRCGGDLQYLGDLASRLLEKQLNSHPSH</sequence>
<dbReference type="AlphaFoldDB" id="A0A1H3BNM2"/>
<dbReference type="Pfam" id="PF19848">
    <property type="entry name" value="DUF6323"/>
    <property type="match status" value="1"/>
</dbReference>
<name>A0A1H3BNM2_EUBBA</name>
<gene>
    <name evidence="1" type="ORF">SAMN04488579_102143</name>
</gene>
<reference evidence="2" key="1">
    <citation type="submission" date="2016-10" db="EMBL/GenBank/DDBJ databases">
        <authorList>
            <person name="Varghese N."/>
            <person name="Submissions S."/>
        </authorList>
    </citation>
    <scope>NUCLEOTIDE SEQUENCE [LARGE SCALE GENOMIC DNA]</scope>
    <source>
        <strain evidence="2">VPI 5359</strain>
    </source>
</reference>
<dbReference type="OrthoDB" id="1707441at2"/>
<organism evidence="1 2">
    <name type="scientific">Eubacterium barkeri</name>
    <name type="common">Clostridium barkeri</name>
    <dbReference type="NCBI Taxonomy" id="1528"/>
    <lineage>
        <taxon>Bacteria</taxon>
        <taxon>Bacillati</taxon>
        <taxon>Bacillota</taxon>
        <taxon>Clostridia</taxon>
        <taxon>Eubacteriales</taxon>
        <taxon>Eubacteriaceae</taxon>
        <taxon>Eubacterium</taxon>
    </lineage>
</organism>
<protein>
    <submittedName>
        <fullName evidence="1">Uncharacterized protein</fullName>
    </submittedName>
</protein>
<dbReference type="Proteomes" id="UP000199652">
    <property type="component" value="Unassembled WGS sequence"/>
</dbReference>
<proteinExistence type="predicted"/>
<evidence type="ECO:0000313" key="1">
    <source>
        <dbReference type="EMBL" id="SDX43288.1"/>
    </source>
</evidence>
<keyword evidence="2" id="KW-1185">Reference proteome</keyword>
<dbReference type="RefSeq" id="WP_090242891.1">
    <property type="nucleotide sequence ID" value="NZ_FNOU01000002.1"/>
</dbReference>
<dbReference type="EMBL" id="FNOU01000002">
    <property type="protein sequence ID" value="SDX43288.1"/>
    <property type="molecule type" value="Genomic_DNA"/>
</dbReference>
<evidence type="ECO:0000313" key="2">
    <source>
        <dbReference type="Proteomes" id="UP000199652"/>
    </source>
</evidence>
<dbReference type="InterPro" id="IPR046286">
    <property type="entry name" value="DUF6323"/>
</dbReference>
<accession>A0A1H3BNM2</accession>
<dbReference type="STRING" id="1528.SAMN04488579_102143"/>